<reference evidence="1 2" key="1">
    <citation type="submission" date="2013-11" db="EMBL/GenBank/DDBJ databases">
        <title>Metagenomic analysis of a methanogenic consortium involved in long chain n-alkane degradation.</title>
        <authorList>
            <person name="Davidova I.A."/>
            <person name="Callaghan A.V."/>
            <person name="Wawrik B."/>
            <person name="Pruitt S."/>
            <person name="Marks C."/>
            <person name="Duncan K.E."/>
            <person name="Suflita J.M."/>
        </authorList>
    </citation>
    <scope>NUCLEOTIDE SEQUENCE [LARGE SCALE GENOMIC DNA]</scope>
    <source>
        <strain evidence="1 2">SPR</strain>
    </source>
</reference>
<organism evidence="1 2">
    <name type="scientific">Dethiosulfatarculus sandiegensis</name>
    <dbReference type="NCBI Taxonomy" id="1429043"/>
    <lineage>
        <taxon>Bacteria</taxon>
        <taxon>Pseudomonadati</taxon>
        <taxon>Thermodesulfobacteriota</taxon>
        <taxon>Desulfarculia</taxon>
        <taxon>Desulfarculales</taxon>
        <taxon>Desulfarculaceae</taxon>
        <taxon>Dethiosulfatarculus</taxon>
    </lineage>
</organism>
<dbReference type="AlphaFoldDB" id="A0A0D2IYY6"/>
<name>A0A0D2IYY6_9BACT</name>
<dbReference type="InParanoid" id="A0A0D2IYY6"/>
<accession>A0A0D2IYY6</accession>
<evidence type="ECO:0000313" key="2">
    <source>
        <dbReference type="Proteomes" id="UP000032233"/>
    </source>
</evidence>
<evidence type="ECO:0000313" key="1">
    <source>
        <dbReference type="EMBL" id="KIX11234.1"/>
    </source>
</evidence>
<proteinExistence type="predicted"/>
<sequence length="114" mass="13076">MHFNDNRPLAKISKTTGKPRFSSLFYFQTKLRQPRQKTQGKRPLPLGSIFEKHLKELVAGKDRKRTHFSENSTMHLGKNKKISVLKIKTLFINPISTQPQKGSGKAFKKPFEPG</sequence>
<gene>
    <name evidence="1" type="ORF">X474_25665</name>
</gene>
<keyword evidence="2" id="KW-1185">Reference proteome</keyword>
<dbReference type="Proteomes" id="UP000032233">
    <property type="component" value="Unassembled WGS sequence"/>
</dbReference>
<dbReference type="EMBL" id="AZAC01000067">
    <property type="protein sequence ID" value="KIX11234.1"/>
    <property type="molecule type" value="Genomic_DNA"/>
</dbReference>
<comment type="caution">
    <text evidence="1">The sequence shown here is derived from an EMBL/GenBank/DDBJ whole genome shotgun (WGS) entry which is preliminary data.</text>
</comment>
<protein>
    <submittedName>
        <fullName evidence="1">Uncharacterized protein</fullName>
    </submittedName>
</protein>